<dbReference type="AlphaFoldDB" id="A0A7R9CEL9"/>
<keyword evidence="1" id="KW-0677">Repeat</keyword>
<sequence length="209" mass="23046">MVSLNLVYLFPIMNIESSAKDVSLLKFLASKQAVYYSNQQKYQGRVDLIASLPARNAQVPYYGKLIGKLVEYAHGITGTAYAVDESTIFIKNFSYDGTGPDAFFWVGNTPRPSPEGYIIPYPEDYKGSITLLTCGASPAPGHLCTAPIATFTLLEYPPYLRGKSSAWPPLRCFNCYIHTTRILSLLAGQVQHLATSALLQLLHSTLIDE</sequence>
<evidence type="ECO:0000256" key="1">
    <source>
        <dbReference type="ARBA" id="ARBA00022737"/>
    </source>
</evidence>
<dbReference type="Pfam" id="PF10517">
    <property type="entry name" value="DM13"/>
    <property type="match status" value="1"/>
</dbReference>
<accession>A0A7R9CEL9</accession>
<dbReference type="SMART" id="SM00686">
    <property type="entry name" value="DM13"/>
    <property type="match status" value="1"/>
</dbReference>
<organism evidence="3">
    <name type="scientific">Timema cristinae</name>
    <name type="common">Walking stick</name>
    <dbReference type="NCBI Taxonomy" id="61476"/>
    <lineage>
        <taxon>Eukaryota</taxon>
        <taxon>Metazoa</taxon>
        <taxon>Ecdysozoa</taxon>
        <taxon>Arthropoda</taxon>
        <taxon>Hexapoda</taxon>
        <taxon>Insecta</taxon>
        <taxon>Pterygota</taxon>
        <taxon>Neoptera</taxon>
        <taxon>Polyneoptera</taxon>
        <taxon>Phasmatodea</taxon>
        <taxon>Timematodea</taxon>
        <taxon>Timematoidea</taxon>
        <taxon>Timematidae</taxon>
        <taxon>Timema</taxon>
    </lineage>
</organism>
<dbReference type="PROSITE" id="PS51549">
    <property type="entry name" value="DM13"/>
    <property type="match status" value="1"/>
</dbReference>
<reference evidence="3" key="1">
    <citation type="submission" date="2020-11" db="EMBL/GenBank/DDBJ databases">
        <authorList>
            <person name="Tran Van P."/>
        </authorList>
    </citation>
    <scope>NUCLEOTIDE SEQUENCE</scope>
</reference>
<evidence type="ECO:0000313" key="3">
    <source>
        <dbReference type="EMBL" id="CAD7393955.1"/>
    </source>
</evidence>
<evidence type="ECO:0000259" key="2">
    <source>
        <dbReference type="PROSITE" id="PS51549"/>
    </source>
</evidence>
<feature type="domain" description="DM13" evidence="2">
    <location>
        <begin position="63"/>
        <end position="157"/>
    </location>
</feature>
<dbReference type="InterPro" id="IPR019545">
    <property type="entry name" value="DM13_domain"/>
</dbReference>
<dbReference type="EMBL" id="OC316840">
    <property type="protein sequence ID" value="CAD7393955.1"/>
    <property type="molecule type" value="Genomic_DNA"/>
</dbReference>
<dbReference type="PANTHER" id="PTHR24036:SF5">
    <property type="entry name" value="THROMBOMODULIN"/>
    <property type="match status" value="1"/>
</dbReference>
<dbReference type="InterPro" id="IPR052126">
    <property type="entry name" value="Spindle_Org/Thrombomodulin"/>
</dbReference>
<dbReference type="PANTHER" id="PTHR24036">
    <property type="entry name" value="SKELETOR-RELATED"/>
    <property type="match status" value="1"/>
</dbReference>
<name>A0A7R9CEL9_TIMCR</name>
<proteinExistence type="predicted"/>
<gene>
    <name evidence="3" type="ORF">TCEB3V08_LOCUS1907</name>
</gene>
<protein>
    <recommendedName>
        <fullName evidence="2">DM13 domain-containing protein</fullName>
    </recommendedName>
</protein>